<evidence type="ECO:0000256" key="2">
    <source>
        <dbReference type="SAM" id="Coils"/>
    </source>
</evidence>
<dbReference type="SUPFAM" id="SSF46689">
    <property type="entry name" value="Homeodomain-like"/>
    <property type="match status" value="1"/>
</dbReference>
<dbReference type="GO" id="GO:0004803">
    <property type="term" value="F:transposase activity"/>
    <property type="evidence" value="ECO:0007669"/>
    <property type="project" value="InterPro"/>
</dbReference>
<evidence type="ECO:0000313" key="3">
    <source>
        <dbReference type="EMBL" id="STO58283.1"/>
    </source>
</evidence>
<dbReference type="EMBL" id="UGHD01000002">
    <property type="protein sequence ID" value="STO58283.1"/>
    <property type="molecule type" value="Genomic_DNA"/>
</dbReference>
<evidence type="ECO:0000313" key="4">
    <source>
        <dbReference type="Proteomes" id="UP000254512"/>
    </source>
</evidence>
<keyword evidence="2" id="KW-0175">Coiled coil</keyword>
<dbReference type="GO" id="GO:0006313">
    <property type="term" value="P:DNA transposition"/>
    <property type="evidence" value="ECO:0007669"/>
    <property type="project" value="InterPro"/>
</dbReference>
<dbReference type="PANTHER" id="PTHR33609:SF5">
    <property type="entry name" value="LOW CALCIUM RESPONSE LOCUS PROTEIN S"/>
    <property type="match status" value="1"/>
</dbReference>
<dbReference type="InterPro" id="IPR002514">
    <property type="entry name" value="Transposase_8"/>
</dbReference>
<dbReference type="Proteomes" id="UP000254512">
    <property type="component" value="Unassembled WGS sequence"/>
</dbReference>
<accession>A0A377HQG5</accession>
<reference evidence="3 4" key="1">
    <citation type="submission" date="2018-06" db="EMBL/GenBank/DDBJ databases">
        <authorList>
            <consortium name="Pathogen Informatics"/>
            <person name="Doyle S."/>
        </authorList>
    </citation>
    <scope>NUCLEOTIDE SEQUENCE [LARGE SCALE GENOMIC DNA]</scope>
    <source>
        <strain evidence="3 4">NCTC11645</strain>
    </source>
</reference>
<proteinExistence type="inferred from homology"/>
<dbReference type="InterPro" id="IPR009057">
    <property type="entry name" value="Homeodomain-like_sf"/>
</dbReference>
<protein>
    <submittedName>
        <fullName evidence="3">Transposase</fullName>
    </submittedName>
</protein>
<dbReference type="Pfam" id="PF01527">
    <property type="entry name" value="HTH_Tnp_1"/>
    <property type="match status" value="1"/>
</dbReference>
<dbReference type="InterPro" id="IPR052546">
    <property type="entry name" value="Transposase_8_domain"/>
</dbReference>
<dbReference type="PANTHER" id="PTHR33609">
    <property type="entry name" value="LOW CALCIUM RESPONSE LOCUS PROTEIN S"/>
    <property type="match status" value="1"/>
</dbReference>
<evidence type="ECO:0000256" key="1">
    <source>
        <dbReference type="ARBA" id="ARBA00009964"/>
    </source>
</evidence>
<sequence length="89" mass="10212">MKKSRFTETQIVAILKEADAGMKVDDICRQHGISNATYYNWKAKYGGLEASELKRIKELEAENAKLKKMYADVSLENHAMKELFAKKGW</sequence>
<dbReference type="AlphaFoldDB" id="A0A377HQG5"/>
<dbReference type="GO" id="GO:0003677">
    <property type="term" value="F:DNA binding"/>
    <property type="evidence" value="ECO:0007669"/>
    <property type="project" value="InterPro"/>
</dbReference>
<feature type="coiled-coil region" evidence="2">
    <location>
        <begin position="49"/>
        <end position="76"/>
    </location>
</feature>
<gene>
    <name evidence="3" type="ORF">NCTC11645_02713</name>
</gene>
<comment type="similarity">
    <text evidence="1">Belongs to the transposase 8 family.</text>
</comment>
<organism evidence="3 4">
    <name type="scientific">Grimontia hollisae</name>
    <name type="common">Vibrio hollisae</name>
    <dbReference type="NCBI Taxonomy" id="673"/>
    <lineage>
        <taxon>Bacteria</taxon>
        <taxon>Pseudomonadati</taxon>
        <taxon>Pseudomonadota</taxon>
        <taxon>Gammaproteobacteria</taxon>
        <taxon>Vibrionales</taxon>
        <taxon>Vibrionaceae</taxon>
        <taxon>Grimontia</taxon>
    </lineage>
</organism>
<dbReference type="Gene3D" id="1.10.10.60">
    <property type="entry name" value="Homeodomain-like"/>
    <property type="match status" value="1"/>
</dbReference>
<name>A0A377HQG5_GRIHO</name>